<sequence>MILFPAEKTINKKKISHSKDGSNYSSSTSSMSIAPYNTNVETSMKKFNPQQHSTGPMSSQTSSMIMDGQQNFQPIIDQSSSNHTLNNMNQTIIDQRQQTINQTFIY</sequence>
<comment type="caution">
    <text evidence="2">The sequence shown here is derived from an EMBL/GenBank/DDBJ whole genome shotgun (WGS) entry which is preliminary data.</text>
</comment>
<dbReference type="OrthoDB" id="67688at2759"/>
<feature type="region of interest" description="Disordered" evidence="1">
    <location>
        <begin position="1"/>
        <end position="33"/>
    </location>
</feature>
<organism evidence="2 3">
    <name type="scientific">Sarcoptes scabiei</name>
    <name type="common">Itch mite</name>
    <name type="synonym">Acarus scabiei</name>
    <dbReference type="NCBI Taxonomy" id="52283"/>
    <lineage>
        <taxon>Eukaryota</taxon>
        <taxon>Metazoa</taxon>
        <taxon>Ecdysozoa</taxon>
        <taxon>Arthropoda</taxon>
        <taxon>Chelicerata</taxon>
        <taxon>Arachnida</taxon>
        <taxon>Acari</taxon>
        <taxon>Acariformes</taxon>
        <taxon>Sarcoptiformes</taxon>
        <taxon>Astigmata</taxon>
        <taxon>Psoroptidia</taxon>
        <taxon>Sarcoptoidea</taxon>
        <taxon>Sarcoptidae</taxon>
        <taxon>Sarcoptinae</taxon>
        <taxon>Sarcoptes</taxon>
    </lineage>
</organism>
<evidence type="ECO:0000313" key="3">
    <source>
        <dbReference type="Proteomes" id="UP000616769"/>
    </source>
</evidence>
<accession>A0A131ZUA4</accession>
<name>A0A131ZUA4_SARSC</name>
<evidence type="ECO:0000256" key="1">
    <source>
        <dbReference type="SAM" id="MobiDB-lite"/>
    </source>
</evidence>
<dbReference type="Proteomes" id="UP000616769">
    <property type="component" value="Unassembled WGS sequence"/>
</dbReference>
<feature type="compositionally biased region" description="Low complexity" evidence="1">
    <location>
        <begin position="21"/>
        <end position="32"/>
    </location>
</feature>
<evidence type="ECO:0000313" key="2">
    <source>
        <dbReference type="EMBL" id="KPM02119.1"/>
    </source>
</evidence>
<protein>
    <submittedName>
        <fullName evidence="2">Uncharacterized protein</fullName>
    </submittedName>
</protein>
<dbReference type="EMBL" id="JXLN01000994">
    <property type="protein sequence ID" value="KPM02119.1"/>
    <property type="molecule type" value="Genomic_DNA"/>
</dbReference>
<reference evidence="2 3" key="1">
    <citation type="journal article" date="2015" name="Parasit. Vectors">
        <title>Draft genome of the scabies mite.</title>
        <authorList>
            <person name="Rider S.D.Jr."/>
            <person name="Morgan M.S."/>
            <person name="Arlian L.G."/>
        </authorList>
    </citation>
    <scope>NUCLEOTIDE SEQUENCE [LARGE SCALE GENOMIC DNA]</scope>
    <source>
        <strain evidence="2">Arlian Lab</strain>
    </source>
</reference>
<dbReference type="VEuPathDB" id="VectorBase:SSCA002999"/>
<gene>
    <name evidence="2" type="ORF">QR98_0005250</name>
</gene>
<proteinExistence type="predicted"/>
<dbReference type="AlphaFoldDB" id="A0A131ZUA4"/>